<dbReference type="AlphaFoldDB" id="A0A367ITQ5"/>
<dbReference type="InterPro" id="IPR015404">
    <property type="entry name" value="Vps5_C"/>
</dbReference>
<dbReference type="PANTHER" id="PTHR47433:SF1">
    <property type="entry name" value="VACUOLAR PROTEIN SORTING-ASSOCIATED PROTEIN 17"/>
    <property type="match status" value="1"/>
</dbReference>
<sequence>MSCFLQFLITNVDYKRKDPVFWINVETTLNKYKQRQKRIPRYYSELEKLHSHLVFTLEDVLIPALPFCPLPRFDKDGNLVQKQWWLNIKLPRGPQDQTIDSADPLEYKIQLWLNRIAEHERIQQSEGLREFVESEVGFRPNLHKLSKPLSTHITEQDVDPEYAFWTILLKSLSSHMQHCLTQNDKTFHEHRVMADHLMELSFSFVSYGAMERDPELFMLYKSIAKGFQQMSDIQRLQALAVYETTGIELSYQLRNVESTQNALQRKLTTLSEYLTSKRHTESSLRAVERLKSSVNINREQANEAIAILESARTNENVCLQHYKNVDENIRDDIEYKYKSNVTNDLKNTLKEYVKSQLYLEKKKLEVWQEILNENKVDPLQ</sequence>
<accession>A0A367ITQ5</accession>
<dbReference type="EMBL" id="PJQM01005678">
    <property type="protein sequence ID" value="RCH81080.1"/>
    <property type="molecule type" value="Genomic_DNA"/>
</dbReference>
<dbReference type="GO" id="GO:0032266">
    <property type="term" value="F:phosphatidylinositol-3-phosphate binding"/>
    <property type="evidence" value="ECO:0007669"/>
    <property type="project" value="TreeGrafter"/>
</dbReference>
<evidence type="ECO:0000259" key="1">
    <source>
        <dbReference type="Pfam" id="PF00787"/>
    </source>
</evidence>
<dbReference type="STRING" id="4846.A0A367ITQ5"/>
<dbReference type="InterPro" id="IPR053055">
    <property type="entry name" value="VPS17"/>
</dbReference>
<feature type="domain" description="PX" evidence="1">
    <location>
        <begin position="32"/>
        <end position="134"/>
    </location>
</feature>
<reference evidence="3 4" key="1">
    <citation type="journal article" date="2018" name="G3 (Bethesda)">
        <title>Phylogenetic and Phylogenomic Definition of Rhizopus Species.</title>
        <authorList>
            <person name="Gryganskyi A.P."/>
            <person name="Golan J."/>
            <person name="Dolatabadi S."/>
            <person name="Mondo S."/>
            <person name="Robb S."/>
            <person name="Idnurm A."/>
            <person name="Muszewska A."/>
            <person name="Steczkiewicz K."/>
            <person name="Masonjones S."/>
            <person name="Liao H.L."/>
            <person name="Gajdeczka M.T."/>
            <person name="Anike F."/>
            <person name="Vuek A."/>
            <person name="Anishchenko I.M."/>
            <person name="Voigt K."/>
            <person name="de Hoog G.S."/>
            <person name="Smith M.E."/>
            <person name="Heitman J."/>
            <person name="Vilgalys R."/>
            <person name="Stajich J.E."/>
        </authorList>
    </citation>
    <scope>NUCLEOTIDE SEQUENCE [LARGE SCALE GENOMIC DNA]</scope>
    <source>
        <strain evidence="3 4">LSU 92-RS-03</strain>
    </source>
</reference>
<dbReference type="Gene3D" id="3.30.1520.10">
    <property type="entry name" value="Phox-like domain"/>
    <property type="match status" value="1"/>
</dbReference>
<dbReference type="InterPro" id="IPR036871">
    <property type="entry name" value="PX_dom_sf"/>
</dbReference>
<evidence type="ECO:0000313" key="3">
    <source>
        <dbReference type="EMBL" id="RCH81080.1"/>
    </source>
</evidence>
<dbReference type="Gene3D" id="1.20.1270.60">
    <property type="entry name" value="Arfaptin homology (AH) domain/BAR domain"/>
    <property type="match status" value="1"/>
</dbReference>
<dbReference type="GO" id="GO:0042147">
    <property type="term" value="P:retrograde transport, endosome to Golgi"/>
    <property type="evidence" value="ECO:0007669"/>
    <property type="project" value="TreeGrafter"/>
</dbReference>
<gene>
    <name evidence="3" type="primary">VPS17_1</name>
    <name evidence="3" type="ORF">CU098_004357</name>
</gene>
<protein>
    <submittedName>
        <fullName evidence="3">Vacuolar protein sorting-associated protein 17</fullName>
    </submittedName>
</protein>
<dbReference type="Pfam" id="PF09325">
    <property type="entry name" value="Vps5"/>
    <property type="match status" value="1"/>
</dbReference>
<dbReference type="SUPFAM" id="SSF64268">
    <property type="entry name" value="PX domain"/>
    <property type="match status" value="1"/>
</dbReference>
<dbReference type="InterPro" id="IPR001683">
    <property type="entry name" value="PX_dom"/>
</dbReference>
<comment type="caution">
    <text evidence="3">The sequence shown here is derived from an EMBL/GenBank/DDBJ whole genome shotgun (WGS) entry which is preliminary data.</text>
</comment>
<evidence type="ECO:0000259" key="2">
    <source>
        <dbReference type="Pfam" id="PF09325"/>
    </source>
</evidence>
<dbReference type="GO" id="GO:0030905">
    <property type="term" value="C:retromer, tubulation complex"/>
    <property type="evidence" value="ECO:0007669"/>
    <property type="project" value="TreeGrafter"/>
</dbReference>
<name>A0A367ITQ5_RHIST</name>
<evidence type="ECO:0000313" key="4">
    <source>
        <dbReference type="Proteomes" id="UP000253551"/>
    </source>
</evidence>
<dbReference type="Pfam" id="PF00787">
    <property type="entry name" value="PX"/>
    <property type="match status" value="1"/>
</dbReference>
<dbReference type="InterPro" id="IPR027267">
    <property type="entry name" value="AH/BAR_dom_sf"/>
</dbReference>
<organism evidence="3 4">
    <name type="scientific">Rhizopus stolonifer</name>
    <name type="common">Rhizopus nigricans</name>
    <dbReference type="NCBI Taxonomy" id="4846"/>
    <lineage>
        <taxon>Eukaryota</taxon>
        <taxon>Fungi</taxon>
        <taxon>Fungi incertae sedis</taxon>
        <taxon>Mucoromycota</taxon>
        <taxon>Mucoromycotina</taxon>
        <taxon>Mucoromycetes</taxon>
        <taxon>Mucorales</taxon>
        <taxon>Mucorineae</taxon>
        <taxon>Rhizopodaceae</taxon>
        <taxon>Rhizopus</taxon>
    </lineage>
</organism>
<dbReference type="GO" id="GO:0005768">
    <property type="term" value="C:endosome"/>
    <property type="evidence" value="ECO:0007669"/>
    <property type="project" value="TreeGrafter"/>
</dbReference>
<feature type="domain" description="Sorting nexin/Vps5-like C-terminal" evidence="2">
    <location>
        <begin position="171"/>
        <end position="372"/>
    </location>
</feature>
<keyword evidence="4" id="KW-1185">Reference proteome</keyword>
<dbReference type="PANTHER" id="PTHR47433">
    <property type="entry name" value="VACUOLAR PROTEIN SORTING-ASSOCIATED PROTEIN 17"/>
    <property type="match status" value="1"/>
</dbReference>
<proteinExistence type="predicted"/>
<dbReference type="OrthoDB" id="9976382at2759"/>
<dbReference type="GO" id="GO:0005829">
    <property type="term" value="C:cytosol"/>
    <property type="evidence" value="ECO:0007669"/>
    <property type="project" value="GOC"/>
</dbReference>
<dbReference type="GO" id="GO:0006886">
    <property type="term" value="P:intracellular protein transport"/>
    <property type="evidence" value="ECO:0007669"/>
    <property type="project" value="TreeGrafter"/>
</dbReference>
<dbReference type="Proteomes" id="UP000253551">
    <property type="component" value="Unassembled WGS sequence"/>
</dbReference>